<dbReference type="SMART" id="SM00471">
    <property type="entry name" value="HDc"/>
    <property type="match status" value="1"/>
</dbReference>
<dbReference type="CDD" id="cd00077">
    <property type="entry name" value="HDc"/>
    <property type="match status" value="1"/>
</dbReference>
<dbReference type="CDD" id="cd04899">
    <property type="entry name" value="ACT_ACR-UUR-like_2"/>
    <property type="match status" value="1"/>
</dbReference>
<dbReference type="InterPro" id="IPR006674">
    <property type="entry name" value="HD_domain"/>
</dbReference>
<evidence type="ECO:0000256" key="1">
    <source>
        <dbReference type="ARBA" id="ARBA00022679"/>
    </source>
</evidence>
<dbReference type="NCBIfam" id="TIGR01693">
    <property type="entry name" value="UTase_glnD"/>
    <property type="match status" value="1"/>
</dbReference>
<dbReference type="PANTHER" id="PTHR47320:SF1">
    <property type="entry name" value="BIFUNCTIONAL URIDYLYLTRANSFERASE_URIDYLYL-REMOVING ENZYME"/>
    <property type="match status" value="1"/>
</dbReference>
<dbReference type="CDD" id="cd04900">
    <property type="entry name" value="ACT_UUR-like_1"/>
    <property type="match status" value="1"/>
</dbReference>
<dbReference type="RefSeq" id="WP_137424778.1">
    <property type="nucleotide sequence ID" value="NZ_CP040098.1"/>
</dbReference>
<evidence type="ECO:0000256" key="4">
    <source>
        <dbReference type="ARBA" id="ARBA00022801"/>
    </source>
</evidence>
<dbReference type="Gene3D" id="3.30.460.10">
    <property type="entry name" value="Beta Polymerase, domain 2"/>
    <property type="match status" value="1"/>
</dbReference>
<evidence type="ECO:0000313" key="10">
    <source>
        <dbReference type="EMBL" id="QCQ22530.1"/>
    </source>
</evidence>
<dbReference type="InterPro" id="IPR003607">
    <property type="entry name" value="HD/PDEase_dom"/>
</dbReference>
<dbReference type="GO" id="GO:0008081">
    <property type="term" value="F:phosphoric diester hydrolase activity"/>
    <property type="evidence" value="ECO:0007669"/>
    <property type="project" value="UniProtKB-UniRule"/>
</dbReference>
<comment type="activity regulation">
    <text evidence="7">Uridylyltransferase (UTase) activity is inhibited by glutamine, while glutamine activates uridylyl-removing (UR) activity.</text>
</comment>
<dbReference type="SUPFAM" id="SSF81593">
    <property type="entry name" value="Nucleotidyltransferase substrate binding subunit/domain"/>
    <property type="match status" value="1"/>
</dbReference>
<evidence type="ECO:0000256" key="6">
    <source>
        <dbReference type="ARBA" id="ARBA00023268"/>
    </source>
</evidence>
<sequence>MNERTEREGFFALHRKLKEQRQAFSRFCAGDVPGVLAARTYAQTFLQVLQNGVRPMVSDERGWAFVAVGGFGRGELSFASDIDLLFLYHRRLPSFLEDLIRDLVYGLWDAEFEVGHVVTSVSGLRGLMREDFSAETTYLETRFIAGDPGFYADWRRALLKDYGRQRRRRFLDSLLRYCRGRLAQYGESSYLLEPHLKEGIGGLRDLHVARWAAMVFLGDGAFESMVQERWLSPEERHWLEQAQDFLWRVRLQLHGLVGRRQDQLLLGDQEPIALRLGFVDGTEGSAVEAFMRLYYRHTARIRRVTAFLMEKLQSEYGGGRKRKRRDRILPGPFLLEGEHLRFLEPEMIAKRPGILMQFFWQAAQSRAHFHHETGQLIRENLRHFTPEWREHPEVVAQFFEILTHPEMAFPVLKVMMETGFLEVFLPEFAHVRYRVQHDVYHLYTVDEHLLRTVRELHRLNTHEDEGPLKPALAALFADLKHPRVLYLAALIHDIGKGLGKNHAERGAEMAREMAGRFHLSGEESDLLVYLVRRHLLLAETALKRDLSDEKPVVRCAAEVEDRERLRMLYILTIADSKATGPGAWNTWRASLLRELYLKVDRILRRGELRMEDVRVRVAEIQRAVLALIADATERSRVSRWLDALSFRYLLSQPADAVVRHYRMEQELRKTPLVLDARPLEGEMWEVSVACQDRPGLFALITGVLWVHGLNVLAADIFTRRWGVALDVLRVESLPDPLHTEEIWEKIRGDLAAALADQKHMERLAARESRPSLIRKRCVPTKKDRVVIDEDASDFYTVIEVYTWDRPGVLHAITRTLYEMDLSIQIAKIATPGAQVVDVFYVTDLEGNKILDTSIHDTVKHRLLEVLARC</sequence>
<dbReference type="InterPro" id="IPR013546">
    <property type="entry name" value="PII_UdlTrfase/GS_AdlTrfase"/>
</dbReference>
<comment type="catalytic activity">
    <reaction evidence="7">
        <text>[protein-PII]-uridylyl-L-tyrosine + H2O = [protein-PII]-L-tyrosine + UMP + H(+)</text>
        <dbReference type="Rhea" id="RHEA:48600"/>
        <dbReference type="Rhea" id="RHEA-COMP:12147"/>
        <dbReference type="Rhea" id="RHEA-COMP:12148"/>
        <dbReference type="ChEBI" id="CHEBI:15377"/>
        <dbReference type="ChEBI" id="CHEBI:15378"/>
        <dbReference type="ChEBI" id="CHEBI:46858"/>
        <dbReference type="ChEBI" id="CHEBI:57865"/>
        <dbReference type="ChEBI" id="CHEBI:90602"/>
    </reaction>
</comment>
<protein>
    <recommendedName>
        <fullName evidence="7">Bifunctional uridylyltransferase/uridylyl-removing enzyme</fullName>
        <shortName evidence="7">UTase/UR</shortName>
    </recommendedName>
    <alternativeName>
        <fullName evidence="7">Bifunctional [protein-PII] modification enzyme</fullName>
    </alternativeName>
    <alternativeName>
        <fullName evidence="7">Bifunctional nitrogen sensor protein</fullName>
    </alternativeName>
    <domain>
        <recommendedName>
            <fullName evidence="7">[Protein-PII] uridylyltransferase</fullName>
            <shortName evidence="7">PII uridylyltransferase</shortName>
            <shortName evidence="7">UTase</shortName>
            <ecNumber evidence="7">2.7.7.59</ecNumber>
        </recommendedName>
    </domain>
    <domain>
        <recommendedName>
            <fullName evidence="7">[Protein-PII]-UMP uridylyl-removing enzyme</fullName>
            <shortName evidence="7">UR</shortName>
            <ecNumber evidence="7">3.1.4.-</ecNumber>
        </recommendedName>
    </domain>
</protein>
<evidence type="ECO:0000259" key="9">
    <source>
        <dbReference type="PROSITE" id="PS51831"/>
    </source>
</evidence>
<dbReference type="GO" id="GO:0006808">
    <property type="term" value="P:regulation of nitrogen utilization"/>
    <property type="evidence" value="ECO:0007669"/>
    <property type="project" value="UniProtKB-UniRule"/>
</dbReference>
<comment type="catalytic activity">
    <reaction evidence="7">
        <text>[protein-PII]-L-tyrosine + UTP = [protein-PII]-uridylyl-L-tyrosine + diphosphate</text>
        <dbReference type="Rhea" id="RHEA:13673"/>
        <dbReference type="Rhea" id="RHEA-COMP:12147"/>
        <dbReference type="Rhea" id="RHEA-COMP:12148"/>
        <dbReference type="ChEBI" id="CHEBI:33019"/>
        <dbReference type="ChEBI" id="CHEBI:46398"/>
        <dbReference type="ChEBI" id="CHEBI:46858"/>
        <dbReference type="ChEBI" id="CHEBI:90602"/>
        <dbReference type="EC" id="2.7.7.59"/>
    </reaction>
</comment>
<feature type="domain" description="ACT" evidence="8">
    <location>
        <begin position="685"/>
        <end position="762"/>
    </location>
</feature>
<accession>A0A4P8L3T5</accession>
<organism evidence="10 11">
    <name type="scientific">Desulfoglaeba alkanexedens ALDC</name>
    <dbReference type="NCBI Taxonomy" id="980445"/>
    <lineage>
        <taxon>Bacteria</taxon>
        <taxon>Pseudomonadati</taxon>
        <taxon>Thermodesulfobacteriota</taxon>
        <taxon>Syntrophobacteria</taxon>
        <taxon>Syntrophobacterales</taxon>
        <taxon>Syntrophobacteraceae</taxon>
        <taxon>Desulfoglaeba</taxon>
    </lineage>
</organism>
<comment type="similarity">
    <text evidence="7">Belongs to the GlnD family.</text>
</comment>
<dbReference type="Pfam" id="PF24931">
    <property type="entry name" value="ACT_ACR9_3rd"/>
    <property type="match status" value="1"/>
</dbReference>
<feature type="domain" description="HD" evidence="9">
    <location>
        <begin position="445"/>
        <end position="568"/>
    </location>
</feature>
<keyword evidence="2 7" id="KW-0548">Nucleotidyltransferase</keyword>
<gene>
    <name evidence="7 10" type="primary">glnD</name>
    <name evidence="10" type="ORF">FDQ92_10355</name>
</gene>
<feature type="region of interest" description="Uridylyltransferase" evidence="7">
    <location>
        <begin position="1"/>
        <end position="328"/>
    </location>
</feature>
<feature type="domain" description="ACT" evidence="8">
    <location>
        <begin position="797"/>
        <end position="869"/>
    </location>
</feature>
<dbReference type="SUPFAM" id="SSF81301">
    <property type="entry name" value="Nucleotidyltransferase"/>
    <property type="match status" value="1"/>
</dbReference>
<dbReference type="Gene3D" id="1.10.3090.10">
    <property type="entry name" value="cca-adding enzyme, domain 2"/>
    <property type="match status" value="1"/>
</dbReference>
<reference evidence="10 11" key="2">
    <citation type="submission" date="2019-05" db="EMBL/GenBank/DDBJ databases">
        <authorList>
            <person name="Suflita J.M."/>
            <person name="Marks C.R."/>
        </authorList>
    </citation>
    <scope>NUCLEOTIDE SEQUENCE [LARGE SCALE GENOMIC DNA]</scope>
    <source>
        <strain evidence="10 11">ALDC</strain>
    </source>
</reference>
<dbReference type="InterPro" id="IPR002912">
    <property type="entry name" value="ACT_dom"/>
</dbReference>
<comment type="domain">
    <text evidence="7">Has four distinct domains: an N-terminal nucleotidyltransferase (NT) domain responsible for UTase activity, a central HD domain that encodes UR activity, and two C-terminal ACT domains that seem to have a role in glutamine sensing.</text>
</comment>
<name>A0A4P8L3T5_9BACT</name>
<keyword evidence="11" id="KW-1185">Reference proteome</keyword>
<evidence type="ECO:0000259" key="8">
    <source>
        <dbReference type="PROSITE" id="PS51671"/>
    </source>
</evidence>
<dbReference type="OrthoDB" id="9758038at2"/>
<dbReference type="PANTHER" id="PTHR47320">
    <property type="entry name" value="BIFUNCTIONAL URIDYLYLTRANSFERASE/URIDYLYL-REMOVING ENZYME"/>
    <property type="match status" value="1"/>
</dbReference>
<dbReference type="PROSITE" id="PS51831">
    <property type="entry name" value="HD"/>
    <property type="match status" value="1"/>
</dbReference>
<dbReference type="InterPro" id="IPR043519">
    <property type="entry name" value="NT_sf"/>
</dbReference>
<dbReference type="PROSITE" id="PS51671">
    <property type="entry name" value="ACT"/>
    <property type="match status" value="2"/>
</dbReference>
<keyword evidence="4 7" id="KW-0378">Hydrolase</keyword>
<comment type="cofactor">
    <cofactor evidence="7">
        <name>Mg(2+)</name>
        <dbReference type="ChEBI" id="CHEBI:18420"/>
    </cofactor>
</comment>
<reference evidence="10 11" key="1">
    <citation type="submission" date="2019-05" db="EMBL/GenBank/DDBJ databases">
        <title>The Complete Genome Sequence of the n-alkane-degrading Desulfoglaeba alkanexedens ALDC reveals multiple alkylsuccinate synthase gene clusters.</title>
        <authorList>
            <person name="Callaghan A.V."/>
            <person name="Davidova I.A."/>
            <person name="Duncan K.E."/>
            <person name="Morris B."/>
            <person name="McInerney M.J."/>
        </authorList>
    </citation>
    <scope>NUCLEOTIDE SEQUENCE [LARGE SCALE GENOMIC DNA]</scope>
    <source>
        <strain evidence="10 11">ALDC</strain>
    </source>
</reference>
<dbReference type="Pfam" id="PF08335">
    <property type="entry name" value="GlnD_UR_UTase"/>
    <property type="match status" value="1"/>
</dbReference>
<dbReference type="Proteomes" id="UP000298602">
    <property type="component" value="Chromosome"/>
</dbReference>
<proteinExistence type="inferred from homology"/>
<keyword evidence="3" id="KW-0677">Repeat</keyword>
<keyword evidence="6 7" id="KW-0511">Multifunctional enzyme</keyword>
<dbReference type="AlphaFoldDB" id="A0A4P8L3T5"/>
<evidence type="ECO:0000256" key="7">
    <source>
        <dbReference type="HAMAP-Rule" id="MF_00277"/>
    </source>
</evidence>
<dbReference type="EC" id="3.1.4.-" evidence="7"/>
<evidence type="ECO:0000256" key="3">
    <source>
        <dbReference type="ARBA" id="ARBA00022737"/>
    </source>
</evidence>
<keyword evidence="1 7" id="KW-0808">Transferase</keyword>
<dbReference type="InterPro" id="IPR010043">
    <property type="entry name" value="UTase/UR"/>
</dbReference>
<comment type="function">
    <text evidence="7">Modifies, by uridylylation and deuridylylation, the PII regulatory proteins (GlnB and homologs), in response to the nitrogen status of the cell that GlnD senses through the glutamine level. Under low glutamine levels, catalyzes the conversion of the PII proteins and UTP to PII-UMP and PPi, while under higher glutamine levels, GlnD hydrolyzes PII-UMP to PII and UMP (deuridylylation). Thus, controls uridylylation state and activity of the PII proteins, and plays an important role in the regulation of nitrogen metabolism.</text>
</comment>
<dbReference type="PIRSF" id="PIRSF006288">
    <property type="entry name" value="PII_uridyltransf"/>
    <property type="match status" value="1"/>
</dbReference>
<keyword evidence="5 7" id="KW-0460">Magnesium</keyword>
<dbReference type="InterPro" id="IPR045865">
    <property type="entry name" value="ACT-like_dom_sf"/>
</dbReference>
<dbReference type="HAMAP" id="MF_00277">
    <property type="entry name" value="PII_uridylyl_transf"/>
    <property type="match status" value="1"/>
</dbReference>
<dbReference type="GO" id="GO:0008773">
    <property type="term" value="F:[protein-PII] uridylyltransferase activity"/>
    <property type="evidence" value="ECO:0007669"/>
    <property type="project" value="UniProtKB-UniRule"/>
</dbReference>
<evidence type="ECO:0000256" key="5">
    <source>
        <dbReference type="ARBA" id="ARBA00022842"/>
    </source>
</evidence>
<dbReference type="SUPFAM" id="SSF109604">
    <property type="entry name" value="HD-domain/PDEase-like"/>
    <property type="match status" value="1"/>
</dbReference>
<dbReference type="EC" id="2.7.7.59" evidence="7"/>
<evidence type="ECO:0000256" key="2">
    <source>
        <dbReference type="ARBA" id="ARBA00022695"/>
    </source>
</evidence>
<evidence type="ECO:0000313" key="11">
    <source>
        <dbReference type="Proteomes" id="UP000298602"/>
    </source>
</evidence>
<dbReference type="Pfam" id="PF01966">
    <property type="entry name" value="HD"/>
    <property type="match status" value="1"/>
</dbReference>
<dbReference type="EMBL" id="CP040098">
    <property type="protein sequence ID" value="QCQ22530.1"/>
    <property type="molecule type" value="Genomic_DNA"/>
</dbReference>
<comment type="caution">
    <text evidence="7">Lacks conserved residue(s) required for the propagation of feature annotation.</text>
</comment>
<dbReference type="KEGG" id="dax:FDQ92_10355"/>
<dbReference type="SUPFAM" id="SSF55021">
    <property type="entry name" value="ACT-like"/>
    <property type="match status" value="2"/>
</dbReference>